<protein>
    <recommendedName>
        <fullName evidence="2">Ig-like domain-containing protein</fullName>
    </recommendedName>
</protein>
<sequence>MGNGTVSIQFYANDTAGNIGFSEIAVLKDIIAPVIEINRPFIYEVFGEDTPDYNINLTEGNLDMMWYRLNNGTIITSNTTFISFIGTIEQSIWDQVGNGTVTIEFYINDTLGNLNSLSVSVRKQLLLPIIIINTPHLDDIFGLESPIFTIS</sequence>
<feature type="non-terminal residue" evidence="1">
    <location>
        <position position="151"/>
    </location>
</feature>
<dbReference type="EMBL" id="BART01037324">
    <property type="protein sequence ID" value="GAH06705.1"/>
    <property type="molecule type" value="Genomic_DNA"/>
</dbReference>
<evidence type="ECO:0000313" key="1">
    <source>
        <dbReference type="EMBL" id="GAH06705.1"/>
    </source>
</evidence>
<dbReference type="AlphaFoldDB" id="X1DEF1"/>
<gene>
    <name evidence="1" type="ORF">S01H4_62505</name>
</gene>
<proteinExistence type="predicted"/>
<organism evidence="1">
    <name type="scientific">marine sediment metagenome</name>
    <dbReference type="NCBI Taxonomy" id="412755"/>
    <lineage>
        <taxon>unclassified sequences</taxon>
        <taxon>metagenomes</taxon>
        <taxon>ecological metagenomes</taxon>
    </lineage>
</organism>
<comment type="caution">
    <text evidence="1">The sequence shown here is derived from an EMBL/GenBank/DDBJ whole genome shotgun (WGS) entry which is preliminary data.</text>
</comment>
<name>X1DEF1_9ZZZZ</name>
<reference evidence="1" key="1">
    <citation type="journal article" date="2014" name="Front. Microbiol.">
        <title>High frequency of phylogenetically diverse reductive dehalogenase-homologous genes in deep subseafloor sedimentary metagenomes.</title>
        <authorList>
            <person name="Kawai M."/>
            <person name="Futagami T."/>
            <person name="Toyoda A."/>
            <person name="Takaki Y."/>
            <person name="Nishi S."/>
            <person name="Hori S."/>
            <person name="Arai W."/>
            <person name="Tsubouchi T."/>
            <person name="Morono Y."/>
            <person name="Uchiyama I."/>
            <person name="Ito T."/>
            <person name="Fujiyama A."/>
            <person name="Inagaki F."/>
            <person name="Takami H."/>
        </authorList>
    </citation>
    <scope>NUCLEOTIDE SEQUENCE</scope>
    <source>
        <strain evidence="1">Expedition CK06-06</strain>
    </source>
</reference>
<evidence type="ECO:0008006" key="2">
    <source>
        <dbReference type="Google" id="ProtNLM"/>
    </source>
</evidence>
<accession>X1DEF1</accession>